<dbReference type="AlphaFoldDB" id="A0A084JWY6"/>
<evidence type="ECO:0000313" key="5">
    <source>
        <dbReference type="Proteomes" id="UP000239997"/>
    </source>
</evidence>
<evidence type="ECO:0000256" key="1">
    <source>
        <dbReference type="SAM" id="Phobius"/>
    </source>
</evidence>
<reference evidence="3 5" key="2">
    <citation type="submission" date="2018-03" db="EMBL/GenBank/DDBJ databases">
        <title>Genomic Encyclopedia of Archaeal and Bacterial Type Strains, Phase II (KMG-II): from individual species to whole genera.</title>
        <authorList>
            <person name="Goeker M."/>
        </authorList>
    </citation>
    <scope>NUCLEOTIDE SEQUENCE [LARGE SCALE GENOMIC DNA]</scope>
    <source>
        <strain evidence="3 5">DSM 22727</strain>
    </source>
</reference>
<dbReference type="Proteomes" id="UP000239997">
    <property type="component" value="Unassembled WGS sequence"/>
</dbReference>
<evidence type="ECO:0000313" key="3">
    <source>
        <dbReference type="EMBL" id="PRX14061.1"/>
    </source>
</evidence>
<keyword evidence="1" id="KW-1133">Transmembrane helix</keyword>
<proteinExistence type="predicted"/>
<name>A0A084JWY6_NONUL</name>
<accession>A0A084JWY6</accession>
<protein>
    <submittedName>
        <fullName evidence="2">Uncharacterized protein</fullName>
    </submittedName>
</protein>
<keyword evidence="5" id="KW-1185">Reference proteome</keyword>
<dbReference type="RefSeq" id="WP_106200846.1">
    <property type="nucleotide sequence ID" value="NZ_JPJI01000026.1"/>
</dbReference>
<keyword evidence="1" id="KW-0812">Transmembrane</keyword>
<organism evidence="2 4">
    <name type="scientific">Nonlabens ulvanivorans</name>
    <name type="common">Persicivirga ulvanivorans</name>
    <dbReference type="NCBI Taxonomy" id="906888"/>
    <lineage>
        <taxon>Bacteria</taxon>
        <taxon>Pseudomonadati</taxon>
        <taxon>Bacteroidota</taxon>
        <taxon>Flavobacteriia</taxon>
        <taxon>Flavobacteriales</taxon>
        <taxon>Flavobacteriaceae</taxon>
        <taxon>Nonlabens</taxon>
    </lineage>
</organism>
<feature type="transmembrane region" description="Helical" evidence="1">
    <location>
        <begin position="6"/>
        <end position="24"/>
    </location>
</feature>
<dbReference type="Proteomes" id="UP000028531">
    <property type="component" value="Unassembled WGS sequence"/>
</dbReference>
<dbReference type="OrthoDB" id="1453664at2"/>
<dbReference type="EMBL" id="JPJI01000026">
    <property type="protein sequence ID" value="KEZ93470.1"/>
    <property type="molecule type" value="Genomic_DNA"/>
</dbReference>
<comment type="caution">
    <text evidence="2">The sequence shown here is derived from an EMBL/GenBank/DDBJ whole genome shotgun (WGS) entry which is preliminary data.</text>
</comment>
<gene>
    <name evidence="2" type="ORF">IL45_04440</name>
    <name evidence="3" type="ORF">LY02_01090</name>
</gene>
<evidence type="ECO:0000313" key="4">
    <source>
        <dbReference type="Proteomes" id="UP000028531"/>
    </source>
</evidence>
<keyword evidence="1" id="KW-0472">Membrane</keyword>
<evidence type="ECO:0000313" key="2">
    <source>
        <dbReference type="EMBL" id="KEZ93470.1"/>
    </source>
</evidence>
<reference evidence="2 4" key="1">
    <citation type="submission" date="2014-07" db="EMBL/GenBank/DDBJ databases">
        <title>Draft genome sequence of Nonlabens ulvanivorans, an ulvan degrading bacterium.</title>
        <authorList>
            <person name="Kopel M."/>
            <person name="Helbert W."/>
            <person name="Henrissat B."/>
            <person name="Doniger T."/>
            <person name="Banin E."/>
        </authorList>
    </citation>
    <scope>NUCLEOTIDE SEQUENCE [LARGE SCALE GENOMIC DNA]</scope>
    <source>
        <strain evidence="2 4">PLR</strain>
    </source>
</reference>
<sequence>MQPQYIFLIIWLIAAILICTKFVIDGRKALKPFPKLDNSNFIYQEDGASGYSTKSFITKYGGANKALRIRVTDEELWITTNTFMASIADRFDLLHRIPIQNLKSVSRNRMKIQIQFDHNGISKSIILLSKDPEKLFQLLNAKMSF</sequence>
<dbReference type="EMBL" id="PVNA01000002">
    <property type="protein sequence ID" value="PRX14061.1"/>
    <property type="molecule type" value="Genomic_DNA"/>
</dbReference>